<reference evidence="4 5" key="1">
    <citation type="submission" date="2023-04" db="EMBL/GenBank/DDBJ databases">
        <title>Fusibacter bizertensis strain WBS, isolated from littoral bottom sediments of the Arctic seas - biochemical and genomic analysis.</title>
        <authorList>
            <person name="Brioukhanov A.L."/>
        </authorList>
    </citation>
    <scope>NUCLEOTIDE SEQUENCE [LARGE SCALE GENOMIC DNA]</scope>
    <source>
        <strain evidence="4 5">WBS</strain>
    </source>
</reference>
<comment type="caution">
    <text evidence="4">The sequence shown here is derived from an EMBL/GenBank/DDBJ whole genome shotgun (WGS) entry which is preliminary data.</text>
</comment>
<evidence type="ECO:0000313" key="4">
    <source>
        <dbReference type="EMBL" id="MDH8676517.1"/>
    </source>
</evidence>
<keyword evidence="5" id="KW-1185">Reference proteome</keyword>
<comment type="similarity">
    <text evidence="1">Belongs to the bacterial solute-binding protein 1 family.</text>
</comment>
<dbReference type="EMBL" id="JARYZI010000001">
    <property type="protein sequence ID" value="MDH8676517.1"/>
    <property type="molecule type" value="Genomic_DNA"/>
</dbReference>
<dbReference type="SUPFAM" id="SSF53850">
    <property type="entry name" value="Periplasmic binding protein-like II"/>
    <property type="match status" value="1"/>
</dbReference>
<keyword evidence="2" id="KW-0813">Transport</keyword>
<dbReference type="Pfam" id="PF13416">
    <property type="entry name" value="SBP_bac_8"/>
    <property type="match status" value="1"/>
</dbReference>
<dbReference type="Gene3D" id="3.40.190.10">
    <property type="entry name" value="Periplasmic binding protein-like II"/>
    <property type="match status" value="2"/>
</dbReference>
<accession>A0ABT6N7Y6</accession>
<organism evidence="4 5">
    <name type="scientific">Fusibacter bizertensis</name>
    <dbReference type="NCBI Taxonomy" id="1488331"/>
    <lineage>
        <taxon>Bacteria</taxon>
        <taxon>Bacillati</taxon>
        <taxon>Bacillota</taxon>
        <taxon>Clostridia</taxon>
        <taxon>Eubacteriales</taxon>
        <taxon>Eubacteriales Family XII. Incertae Sedis</taxon>
        <taxon>Fusibacter</taxon>
    </lineage>
</organism>
<dbReference type="InterPro" id="IPR050490">
    <property type="entry name" value="Bact_solute-bd_prot1"/>
</dbReference>
<name>A0ABT6N7Y6_9FIRM</name>
<dbReference type="Proteomes" id="UP001158045">
    <property type="component" value="Unassembled WGS sequence"/>
</dbReference>
<dbReference type="PANTHER" id="PTHR43649">
    <property type="entry name" value="ARABINOSE-BINDING PROTEIN-RELATED"/>
    <property type="match status" value="1"/>
</dbReference>
<dbReference type="RefSeq" id="WP_281092319.1">
    <property type="nucleotide sequence ID" value="NZ_JARYZI010000001.1"/>
</dbReference>
<gene>
    <name evidence="4" type="ORF">QE109_00085</name>
</gene>
<sequence length="489" mass="56324">MKKTFIVLMLIIVVLIGMLFTQRQKMLGNIDEFIKPNVVVNLEGTSFENFKFPENFDIRKYEGITLNFIVENNLNANILSLESEEFTKLTGINIKIRPTDYDTFIQKINLDFISKAGDYQLIYSDPYQTLNRFHEDLEPLNNYTHNSELPTLQVSLDDFFENQLKVCSYFNSSDQLYAIPFDSTTMIMYYREDVFRDFKDDFFEDKGYDWTPGGPDFTWERYIEIAKWIDTYVPNEIVEYGSGQMAQAHNSVFCEFSNVLASNGGDYFRDEGINTYGLKAFNKLDVMSDTFIKSLEQYKKIVAAAAPDSVNWNWEDAADAFSKGKIAMMVNWDENYATLNNSSNFRVRGNVGTAILPYGDVKSANIYGGSGIGINKYASKEEKEAAWFFISWATSKEMQLRILTEPTGGALPTIKSAYKAIDPEFRASHPQIDTVLRAWQPENIYLRPKLENFYYIEQAIIDSLHTMILDNLDPKDVALDLYKKILSKR</sequence>
<protein>
    <submittedName>
        <fullName evidence="4">Extracellular solute-binding protein</fullName>
    </submittedName>
</protein>
<evidence type="ECO:0000256" key="1">
    <source>
        <dbReference type="ARBA" id="ARBA00008520"/>
    </source>
</evidence>
<proteinExistence type="inferred from homology"/>
<dbReference type="InterPro" id="IPR006059">
    <property type="entry name" value="SBP"/>
</dbReference>
<evidence type="ECO:0000256" key="3">
    <source>
        <dbReference type="ARBA" id="ARBA00022729"/>
    </source>
</evidence>
<evidence type="ECO:0000256" key="2">
    <source>
        <dbReference type="ARBA" id="ARBA00022448"/>
    </source>
</evidence>
<evidence type="ECO:0000313" key="5">
    <source>
        <dbReference type="Proteomes" id="UP001158045"/>
    </source>
</evidence>
<dbReference type="PANTHER" id="PTHR43649:SF34">
    <property type="entry name" value="ABC TRANSPORTER PERIPLASMIC-BINDING PROTEIN YCJN-RELATED"/>
    <property type="match status" value="1"/>
</dbReference>
<keyword evidence="3" id="KW-0732">Signal</keyword>